<comment type="caution">
    <text evidence="3">The sequence shown here is derived from an EMBL/GenBank/DDBJ whole genome shotgun (WGS) entry which is preliminary data.</text>
</comment>
<evidence type="ECO:0000313" key="4">
    <source>
        <dbReference type="Proteomes" id="UP000192746"/>
    </source>
</evidence>
<accession>A0A1Y1T4F4</accession>
<dbReference type="EMBL" id="ARYN01000006">
    <property type="protein sequence ID" value="ORL45928.1"/>
    <property type="molecule type" value="Genomic_DNA"/>
</dbReference>
<feature type="signal peptide" evidence="1">
    <location>
        <begin position="1"/>
        <end position="23"/>
    </location>
</feature>
<proteinExistence type="predicted"/>
<dbReference type="InterPro" id="IPR008979">
    <property type="entry name" value="Galactose-bd-like_sf"/>
</dbReference>
<sequence length="460" mass="51854">MFGFNMKKFVALLILILISCVTADDYDVPQTQLPANVSIEGTQISLRAVKNNYDEETGDIFTFSGDQYFEAYVISSDRAGNFYNELILQDRPENPEAGIQILIDENALYQRYNFGRKVFVKLNGLSISKSNGLIQLGKQNRGDLDPITPSEIDEYLVRSEIIEEIIPQQIDIGDFSPEFLCTYVQLDNIQFNRNLFTQTNSTFAAETYDQFDGFRQIEECGSDDTALLSTSTYADFRSVNLPASSGTILGVLGRDFYDDFYVVQVNSTEDLSFGNERCDPEFFNCGNNTEEGDTILFEENFAEITNENRLDPLGWTNVNINGGEERFVDATSNGNRTLRISAYNTGENPLEAWLVTPPIDLSQTQNEVLSFDIRASYDNGTILQVYISEDFNGDPETANWQLLEANIPMGPSNQNATIFRNSKIDISCFTAEVYVGFRYQGRDPSRTTTYDIDNIKVTAE</sequence>
<dbReference type="InterPro" id="IPR043744">
    <property type="entry name" value="DUF5689"/>
</dbReference>
<reference evidence="3 4" key="1">
    <citation type="submission" date="2013-04" db="EMBL/GenBank/DDBJ databases">
        <title>Zunongwangia sp. 22II14-10F7 Genome Sequencing.</title>
        <authorList>
            <person name="Lai Q."/>
            <person name="Shao Z."/>
        </authorList>
    </citation>
    <scope>NUCLEOTIDE SEQUENCE [LARGE SCALE GENOMIC DNA]</scope>
    <source>
        <strain evidence="3 4">22II14-10F7</strain>
    </source>
</reference>
<dbReference type="STRING" id="1185767.IIF7_07406"/>
<evidence type="ECO:0000313" key="3">
    <source>
        <dbReference type="EMBL" id="ORL45928.1"/>
    </source>
</evidence>
<protein>
    <recommendedName>
        <fullName evidence="2">DUF5689 domain-containing protein</fullName>
    </recommendedName>
</protein>
<dbReference type="AlphaFoldDB" id="A0A1Y1T4F4"/>
<keyword evidence="4" id="KW-1185">Reference proteome</keyword>
<dbReference type="PROSITE" id="PS51257">
    <property type="entry name" value="PROKAR_LIPOPROTEIN"/>
    <property type="match status" value="1"/>
</dbReference>
<name>A0A1Y1T4F4_9FLAO</name>
<organism evidence="3 4">
    <name type="scientific">Zunongwangia atlantica 22II14-10F7</name>
    <dbReference type="NCBI Taxonomy" id="1185767"/>
    <lineage>
        <taxon>Bacteria</taxon>
        <taxon>Pseudomonadati</taxon>
        <taxon>Bacteroidota</taxon>
        <taxon>Flavobacteriia</taxon>
        <taxon>Flavobacteriales</taxon>
        <taxon>Flavobacteriaceae</taxon>
        <taxon>Zunongwangia</taxon>
    </lineage>
</organism>
<gene>
    <name evidence="3" type="ORF">IIF7_07406</name>
</gene>
<dbReference type="NCBIfam" id="NF038128">
    <property type="entry name" value="choice_anch_J"/>
    <property type="match status" value="1"/>
</dbReference>
<feature type="domain" description="DUF5689" evidence="2">
    <location>
        <begin position="42"/>
        <end position="270"/>
    </location>
</feature>
<dbReference type="Gene3D" id="2.60.120.200">
    <property type="match status" value="1"/>
</dbReference>
<dbReference type="Pfam" id="PF18942">
    <property type="entry name" value="DUF5689"/>
    <property type="match status" value="1"/>
</dbReference>
<feature type="chain" id="PRO_5012937419" description="DUF5689 domain-containing protein" evidence="1">
    <location>
        <begin position="24"/>
        <end position="460"/>
    </location>
</feature>
<evidence type="ECO:0000259" key="2">
    <source>
        <dbReference type="Pfam" id="PF18942"/>
    </source>
</evidence>
<keyword evidence="1" id="KW-0732">Signal</keyword>
<evidence type="ECO:0000256" key="1">
    <source>
        <dbReference type="SAM" id="SignalP"/>
    </source>
</evidence>
<dbReference type="Proteomes" id="UP000192746">
    <property type="component" value="Unassembled WGS sequence"/>
</dbReference>
<dbReference type="SUPFAM" id="SSF49785">
    <property type="entry name" value="Galactose-binding domain-like"/>
    <property type="match status" value="1"/>
</dbReference>